<organism evidence="1">
    <name type="scientific">Tanacetum cinerariifolium</name>
    <name type="common">Dalmatian daisy</name>
    <name type="synonym">Chrysanthemum cinerariifolium</name>
    <dbReference type="NCBI Taxonomy" id="118510"/>
    <lineage>
        <taxon>Eukaryota</taxon>
        <taxon>Viridiplantae</taxon>
        <taxon>Streptophyta</taxon>
        <taxon>Embryophyta</taxon>
        <taxon>Tracheophyta</taxon>
        <taxon>Spermatophyta</taxon>
        <taxon>Magnoliopsida</taxon>
        <taxon>eudicotyledons</taxon>
        <taxon>Gunneridae</taxon>
        <taxon>Pentapetalae</taxon>
        <taxon>asterids</taxon>
        <taxon>campanulids</taxon>
        <taxon>Asterales</taxon>
        <taxon>Asteraceae</taxon>
        <taxon>Asteroideae</taxon>
        <taxon>Anthemideae</taxon>
        <taxon>Anthemidinae</taxon>
        <taxon>Tanacetum</taxon>
    </lineage>
</organism>
<reference evidence="1" key="1">
    <citation type="journal article" date="2019" name="Sci. Rep.">
        <title>Draft genome of Tanacetum cinerariifolium, the natural source of mosquito coil.</title>
        <authorList>
            <person name="Yamashiro T."/>
            <person name="Shiraishi A."/>
            <person name="Satake H."/>
            <person name="Nakayama K."/>
        </authorList>
    </citation>
    <scope>NUCLEOTIDE SEQUENCE</scope>
</reference>
<evidence type="ECO:0000313" key="1">
    <source>
        <dbReference type="EMBL" id="GEU63158.1"/>
    </source>
</evidence>
<proteinExistence type="predicted"/>
<sequence>MVEEKHEQQQNMLDTELVPINEQVKIEISNFMIALEKTQLDVIYNVFKVNADLLHNALSITPKDLDHPFTLPVPENEIIKFINKLGCSKTIRTISALIVNDMYQPSRTFLTINKCSNIDFAKLIWEDLNTKLSLERNMKFTNKGTKYLLFGMSIPAMMLNDDIKASAEYSEYLVKSKGSEPVKANDETKVCLLRKE</sequence>
<dbReference type="AlphaFoldDB" id="A0A6L2LN82"/>
<protein>
    <submittedName>
        <fullName evidence="1">Uncharacterized protein</fullName>
    </submittedName>
</protein>
<name>A0A6L2LN82_TANCI</name>
<comment type="caution">
    <text evidence="1">The sequence shown here is derived from an EMBL/GenBank/DDBJ whole genome shotgun (WGS) entry which is preliminary data.</text>
</comment>
<dbReference type="EMBL" id="BKCJ010004799">
    <property type="protein sequence ID" value="GEU63158.1"/>
    <property type="molecule type" value="Genomic_DNA"/>
</dbReference>
<accession>A0A6L2LN82</accession>
<gene>
    <name evidence="1" type="ORF">Tci_035136</name>
</gene>